<protein>
    <recommendedName>
        <fullName evidence="4">DUF4124 domain-containing protein</fullName>
    </recommendedName>
</protein>
<sequence>MLARLMLATALLAAPAYAQTQDQTAQDGPPKRVRSILLYGEESCPKPANPDEIVVCSNAGDSPYRIPKRFRDQPKEDAPSTSWSRRMEVVEEVNRAGLPNSCSAIGTGGQTGCSRQALQQWYQEKLDREVKGSRVP</sequence>
<evidence type="ECO:0000313" key="2">
    <source>
        <dbReference type="EMBL" id="NJB97437.1"/>
    </source>
</evidence>
<feature type="signal peptide" evidence="1">
    <location>
        <begin position="1"/>
        <end position="18"/>
    </location>
</feature>
<keyword evidence="1" id="KW-0732">Signal</keyword>
<evidence type="ECO:0000256" key="1">
    <source>
        <dbReference type="SAM" id="SignalP"/>
    </source>
</evidence>
<organism evidence="2 3">
    <name type="scientific">Sphingomonas trueperi</name>
    <dbReference type="NCBI Taxonomy" id="53317"/>
    <lineage>
        <taxon>Bacteria</taxon>
        <taxon>Pseudomonadati</taxon>
        <taxon>Pseudomonadota</taxon>
        <taxon>Alphaproteobacteria</taxon>
        <taxon>Sphingomonadales</taxon>
        <taxon>Sphingomonadaceae</taxon>
        <taxon>Sphingomonas</taxon>
    </lineage>
</organism>
<name>A0A7X5XYK8_9SPHN</name>
<feature type="chain" id="PRO_5031290658" description="DUF4124 domain-containing protein" evidence="1">
    <location>
        <begin position="19"/>
        <end position="136"/>
    </location>
</feature>
<dbReference type="EMBL" id="JAATJB010000004">
    <property type="protein sequence ID" value="NJB97437.1"/>
    <property type="molecule type" value="Genomic_DNA"/>
</dbReference>
<dbReference type="AlphaFoldDB" id="A0A7X5XYK8"/>
<proteinExistence type="predicted"/>
<gene>
    <name evidence="2" type="ORF">GGR89_001749</name>
</gene>
<dbReference type="RefSeq" id="WP_241213594.1">
    <property type="nucleotide sequence ID" value="NZ_BAAADY010000013.1"/>
</dbReference>
<reference evidence="2 3" key="1">
    <citation type="submission" date="2020-03" db="EMBL/GenBank/DDBJ databases">
        <title>Genomic Encyclopedia of Type Strains, Phase IV (KMG-IV): sequencing the most valuable type-strain genomes for metagenomic binning, comparative biology and taxonomic classification.</title>
        <authorList>
            <person name="Goeker M."/>
        </authorList>
    </citation>
    <scope>NUCLEOTIDE SEQUENCE [LARGE SCALE GENOMIC DNA]</scope>
    <source>
        <strain evidence="2 3">DSM 7225</strain>
    </source>
</reference>
<evidence type="ECO:0000313" key="3">
    <source>
        <dbReference type="Proteomes" id="UP000531251"/>
    </source>
</evidence>
<dbReference type="Proteomes" id="UP000531251">
    <property type="component" value="Unassembled WGS sequence"/>
</dbReference>
<keyword evidence="3" id="KW-1185">Reference proteome</keyword>
<comment type="caution">
    <text evidence="2">The sequence shown here is derived from an EMBL/GenBank/DDBJ whole genome shotgun (WGS) entry which is preliminary data.</text>
</comment>
<evidence type="ECO:0008006" key="4">
    <source>
        <dbReference type="Google" id="ProtNLM"/>
    </source>
</evidence>
<accession>A0A7X5XYK8</accession>